<proteinExistence type="predicted"/>
<dbReference type="AlphaFoldDB" id="A0A0P0X5R6"/>
<evidence type="ECO:0000313" key="2">
    <source>
        <dbReference type="Proteomes" id="UP000059680"/>
    </source>
</evidence>
<gene>
    <name evidence="1" type="ordered locus">Os07g0461466</name>
    <name evidence="1" type="ORF">OSNPB_070461466</name>
</gene>
<accession>A0A0P0X5R6</accession>
<sequence length="85" mass="8830">MIPIWEDEGALLLGVRRAGFWLGPLGVVAASRSVTGEVSHTSARDTERGSGLGESLLGVVAGGAGEVSRVRGLDTGRRKKHSCSE</sequence>
<evidence type="ECO:0000313" key="1">
    <source>
        <dbReference type="EMBL" id="BAT01365.1"/>
    </source>
</evidence>
<dbReference type="Proteomes" id="UP000059680">
    <property type="component" value="Chromosome 7"/>
</dbReference>
<dbReference type="InParanoid" id="A0A0P0X5R6"/>
<reference evidence="1 2" key="3">
    <citation type="journal article" date="2013" name="Rice">
        <title>Improvement of the Oryza sativa Nipponbare reference genome using next generation sequence and optical map data.</title>
        <authorList>
            <person name="Kawahara Y."/>
            <person name="de la Bastide M."/>
            <person name="Hamilton J.P."/>
            <person name="Kanamori H."/>
            <person name="McCombie W.R."/>
            <person name="Ouyang S."/>
            <person name="Schwartz D.C."/>
            <person name="Tanaka T."/>
            <person name="Wu J."/>
            <person name="Zhou S."/>
            <person name="Childs K.L."/>
            <person name="Davidson R.M."/>
            <person name="Lin H."/>
            <person name="Quesada-Ocampo L."/>
            <person name="Vaillancourt B."/>
            <person name="Sakai H."/>
            <person name="Lee S.S."/>
            <person name="Kim J."/>
            <person name="Numa H."/>
            <person name="Itoh T."/>
            <person name="Buell C.R."/>
            <person name="Matsumoto T."/>
        </authorList>
    </citation>
    <scope>NUCLEOTIDE SEQUENCE [LARGE SCALE GENOMIC DNA]</scope>
    <source>
        <strain evidence="2">cv. Nipponbare</strain>
    </source>
</reference>
<dbReference type="EMBL" id="AP014963">
    <property type="protein sequence ID" value="BAT01365.1"/>
    <property type="molecule type" value="Genomic_DNA"/>
</dbReference>
<reference evidence="2" key="1">
    <citation type="journal article" date="2005" name="Nature">
        <title>The map-based sequence of the rice genome.</title>
        <authorList>
            <consortium name="International rice genome sequencing project (IRGSP)"/>
            <person name="Matsumoto T."/>
            <person name="Wu J."/>
            <person name="Kanamori H."/>
            <person name="Katayose Y."/>
            <person name="Fujisawa M."/>
            <person name="Namiki N."/>
            <person name="Mizuno H."/>
            <person name="Yamamoto K."/>
            <person name="Antonio B.A."/>
            <person name="Baba T."/>
            <person name="Sakata K."/>
            <person name="Nagamura Y."/>
            <person name="Aoki H."/>
            <person name="Arikawa K."/>
            <person name="Arita K."/>
            <person name="Bito T."/>
            <person name="Chiden Y."/>
            <person name="Fujitsuka N."/>
            <person name="Fukunaka R."/>
            <person name="Hamada M."/>
            <person name="Harada C."/>
            <person name="Hayashi A."/>
            <person name="Hijishita S."/>
            <person name="Honda M."/>
            <person name="Hosokawa S."/>
            <person name="Ichikawa Y."/>
            <person name="Idonuma A."/>
            <person name="Iijima M."/>
            <person name="Ikeda M."/>
            <person name="Ikeno M."/>
            <person name="Ito K."/>
            <person name="Ito S."/>
            <person name="Ito T."/>
            <person name="Ito Y."/>
            <person name="Ito Y."/>
            <person name="Iwabuchi A."/>
            <person name="Kamiya K."/>
            <person name="Karasawa W."/>
            <person name="Kurita K."/>
            <person name="Katagiri S."/>
            <person name="Kikuta A."/>
            <person name="Kobayashi H."/>
            <person name="Kobayashi N."/>
            <person name="Machita K."/>
            <person name="Maehara T."/>
            <person name="Masukawa M."/>
            <person name="Mizubayashi T."/>
            <person name="Mukai Y."/>
            <person name="Nagasaki H."/>
            <person name="Nagata Y."/>
            <person name="Naito S."/>
            <person name="Nakashima M."/>
            <person name="Nakama Y."/>
            <person name="Nakamichi Y."/>
            <person name="Nakamura M."/>
            <person name="Meguro A."/>
            <person name="Negishi M."/>
            <person name="Ohta I."/>
            <person name="Ohta T."/>
            <person name="Okamoto M."/>
            <person name="Ono N."/>
            <person name="Saji S."/>
            <person name="Sakaguchi M."/>
            <person name="Sakai K."/>
            <person name="Shibata M."/>
            <person name="Shimokawa T."/>
            <person name="Song J."/>
            <person name="Takazaki Y."/>
            <person name="Terasawa K."/>
            <person name="Tsugane M."/>
            <person name="Tsuji K."/>
            <person name="Ueda S."/>
            <person name="Waki K."/>
            <person name="Yamagata H."/>
            <person name="Yamamoto M."/>
            <person name="Yamamoto S."/>
            <person name="Yamane H."/>
            <person name="Yoshiki S."/>
            <person name="Yoshihara R."/>
            <person name="Yukawa K."/>
            <person name="Zhong H."/>
            <person name="Yano M."/>
            <person name="Yuan Q."/>
            <person name="Ouyang S."/>
            <person name="Liu J."/>
            <person name="Jones K.M."/>
            <person name="Gansberger K."/>
            <person name="Moffat K."/>
            <person name="Hill J."/>
            <person name="Bera J."/>
            <person name="Fadrosh D."/>
            <person name="Jin S."/>
            <person name="Johri S."/>
            <person name="Kim M."/>
            <person name="Overton L."/>
            <person name="Reardon M."/>
            <person name="Tsitrin T."/>
            <person name="Vuong H."/>
            <person name="Weaver B."/>
            <person name="Ciecko A."/>
            <person name="Tallon L."/>
            <person name="Jackson J."/>
            <person name="Pai G."/>
            <person name="Aken S.V."/>
            <person name="Utterback T."/>
            <person name="Reidmuller S."/>
            <person name="Feldblyum T."/>
            <person name="Hsiao J."/>
            <person name="Zismann V."/>
            <person name="Iobst S."/>
            <person name="de Vazeille A.R."/>
            <person name="Buell C.R."/>
            <person name="Ying K."/>
            <person name="Li Y."/>
            <person name="Lu T."/>
            <person name="Huang Y."/>
            <person name="Zhao Q."/>
            <person name="Feng Q."/>
            <person name="Zhang L."/>
            <person name="Zhu J."/>
            <person name="Weng Q."/>
            <person name="Mu J."/>
            <person name="Lu Y."/>
            <person name="Fan D."/>
            <person name="Liu Y."/>
            <person name="Guan J."/>
            <person name="Zhang Y."/>
            <person name="Yu S."/>
            <person name="Liu X."/>
            <person name="Zhang Y."/>
            <person name="Hong G."/>
            <person name="Han B."/>
            <person name="Choisne N."/>
            <person name="Demange N."/>
            <person name="Orjeda G."/>
            <person name="Samain S."/>
            <person name="Cattolico L."/>
            <person name="Pelletier E."/>
            <person name="Couloux A."/>
            <person name="Segurens B."/>
            <person name="Wincker P."/>
            <person name="D'Hont A."/>
            <person name="Scarpelli C."/>
            <person name="Weissenbach J."/>
            <person name="Salanoubat M."/>
            <person name="Quetier F."/>
            <person name="Yu Y."/>
            <person name="Kim H.R."/>
            <person name="Rambo T."/>
            <person name="Currie J."/>
            <person name="Collura K."/>
            <person name="Luo M."/>
            <person name="Yang T."/>
            <person name="Ammiraju J.S.S."/>
            <person name="Engler F."/>
            <person name="Soderlund C."/>
            <person name="Wing R.A."/>
            <person name="Palmer L.E."/>
            <person name="de la Bastide M."/>
            <person name="Spiegel L."/>
            <person name="Nascimento L."/>
            <person name="Zutavern T."/>
            <person name="O'Shaughnessy A."/>
            <person name="Dike S."/>
            <person name="Dedhia N."/>
            <person name="Preston R."/>
            <person name="Balija V."/>
            <person name="McCombie W.R."/>
            <person name="Chow T."/>
            <person name="Chen H."/>
            <person name="Chung M."/>
            <person name="Chen C."/>
            <person name="Shaw J."/>
            <person name="Wu H."/>
            <person name="Hsiao K."/>
            <person name="Chao Y."/>
            <person name="Chu M."/>
            <person name="Cheng C."/>
            <person name="Hour A."/>
            <person name="Lee P."/>
            <person name="Lin S."/>
            <person name="Lin Y."/>
            <person name="Liou J."/>
            <person name="Liu S."/>
            <person name="Hsing Y."/>
            <person name="Raghuvanshi S."/>
            <person name="Mohanty A."/>
            <person name="Bharti A.K."/>
            <person name="Gaur A."/>
            <person name="Gupta V."/>
            <person name="Kumar D."/>
            <person name="Ravi V."/>
            <person name="Vij S."/>
            <person name="Kapur A."/>
            <person name="Khurana P."/>
            <person name="Khurana P."/>
            <person name="Khurana J.P."/>
            <person name="Tyagi A.K."/>
            <person name="Gaikwad K."/>
            <person name="Singh A."/>
            <person name="Dalal V."/>
            <person name="Srivastava S."/>
            <person name="Dixit A."/>
            <person name="Pal A.K."/>
            <person name="Ghazi I.A."/>
            <person name="Yadav M."/>
            <person name="Pandit A."/>
            <person name="Bhargava A."/>
            <person name="Sureshbabu K."/>
            <person name="Batra K."/>
            <person name="Sharma T.R."/>
            <person name="Mohapatra T."/>
            <person name="Singh N.K."/>
            <person name="Messing J."/>
            <person name="Nelson A.B."/>
            <person name="Fuks G."/>
            <person name="Kavchok S."/>
            <person name="Keizer G."/>
            <person name="Linton E."/>
            <person name="Llaca V."/>
            <person name="Song R."/>
            <person name="Tanyolac B."/>
            <person name="Young S."/>
            <person name="Ho-Il K."/>
            <person name="Hahn J.H."/>
            <person name="Sangsakoo G."/>
            <person name="Vanavichit A."/>
            <person name="de Mattos Luiz.A.T."/>
            <person name="Zimmer P.D."/>
            <person name="Malone G."/>
            <person name="Dellagostin O."/>
            <person name="de Oliveira A.C."/>
            <person name="Bevan M."/>
            <person name="Bancroft I."/>
            <person name="Minx P."/>
            <person name="Cordum H."/>
            <person name="Wilson R."/>
            <person name="Cheng Z."/>
            <person name="Jin W."/>
            <person name="Jiang J."/>
            <person name="Leong S.A."/>
            <person name="Iwama H."/>
            <person name="Gojobori T."/>
            <person name="Itoh T."/>
            <person name="Niimura Y."/>
            <person name="Fujii Y."/>
            <person name="Habara T."/>
            <person name="Sakai H."/>
            <person name="Sato Y."/>
            <person name="Wilson G."/>
            <person name="Kumar K."/>
            <person name="McCouch S."/>
            <person name="Juretic N."/>
            <person name="Hoen D."/>
            <person name="Wright S."/>
            <person name="Bruskiewich R."/>
            <person name="Bureau T."/>
            <person name="Miyao A."/>
            <person name="Hirochika H."/>
            <person name="Nishikawa T."/>
            <person name="Kadowaki K."/>
            <person name="Sugiura M."/>
            <person name="Burr B."/>
            <person name="Sasaki T."/>
        </authorList>
    </citation>
    <scope>NUCLEOTIDE SEQUENCE [LARGE SCALE GENOMIC DNA]</scope>
    <source>
        <strain evidence="2">cv. Nipponbare</strain>
    </source>
</reference>
<keyword evidence="2" id="KW-1185">Reference proteome</keyword>
<dbReference type="PaxDb" id="39947-A0A0P0X5R6"/>
<organism evidence="1 2">
    <name type="scientific">Oryza sativa subsp. japonica</name>
    <name type="common">Rice</name>
    <dbReference type="NCBI Taxonomy" id="39947"/>
    <lineage>
        <taxon>Eukaryota</taxon>
        <taxon>Viridiplantae</taxon>
        <taxon>Streptophyta</taxon>
        <taxon>Embryophyta</taxon>
        <taxon>Tracheophyta</taxon>
        <taxon>Spermatophyta</taxon>
        <taxon>Magnoliopsida</taxon>
        <taxon>Liliopsida</taxon>
        <taxon>Poales</taxon>
        <taxon>Poaceae</taxon>
        <taxon>BOP clade</taxon>
        <taxon>Oryzoideae</taxon>
        <taxon>Oryzeae</taxon>
        <taxon>Oryzinae</taxon>
        <taxon>Oryza</taxon>
        <taxon>Oryza sativa</taxon>
    </lineage>
</organism>
<name>A0A0P0X5R6_ORYSJ</name>
<protein>
    <submittedName>
        <fullName evidence="1">Os07g0461466 protein</fullName>
    </submittedName>
</protein>
<reference evidence="1 2" key="2">
    <citation type="journal article" date="2013" name="Plant Cell Physiol.">
        <title>Rice Annotation Project Database (RAP-DB): an integrative and interactive database for rice genomics.</title>
        <authorList>
            <person name="Sakai H."/>
            <person name="Lee S.S."/>
            <person name="Tanaka T."/>
            <person name="Numa H."/>
            <person name="Kim J."/>
            <person name="Kawahara Y."/>
            <person name="Wakimoto H."/>
            <person name="Yang C.C."/>
            <person name="Iwamoto M."/>
            <person name="Abe T."/>
            <person name="Yamada Y."/>
            <person name="Muto A."/>
            <person name="Inokuchi H."/>
            <person name="Ikemura T."/>
            <person name="Matsumoto T."/>
            <person name="Sasaki T."/>
            <person name="Itoh T."/>
        </authorList>
    </citation>
    <scope>NUCLEOTIDE SEQUENCE [LARGE SCALE GENOMIC DNA]</scope>
    <source>
        <strain evidence="2">cv. Nipponbare</strain>
    </source>
</reference>